<proteinExistence type="predicted"/>
<accession>A0A369YCQ6</accession>
<evidence type="ECO:0000313" key="3">
    <source>
        <dbReference type="EMBL" id="RDF10560.1"/>
    </source>
</evidence>
<dbReference type="AlphaFoldDB" id="A0A369YCQ6"/>
<protein>
    <submittedName>
        <fullName evidence="2">Uncharacterized protein</fullName>
    </submittedName>
</protein>
<feature type="chain" id="PRO_5017050421" evidence="1">
    <location>
        <begin position="22"/>
        <end position="115"/>
    </location>
</feature>
<evidence type="ECO:0000313" key="5">
    <source>
        <dbReference type="Proteomes" id="UP000253950"/>
    </source>
</evidence>
<dbReference type="STRING" id="1035839.GCA_000238795_01241"/>
<dbReference type="Proteomes" id="UP000253872">
    <property type="component" value="Unassembled WGS sequence"/>
</dbReference>
<evidence type="ECO:0000313" key="4">
    <source>
        <dbReference type="Proteomes" id="UP000253872"/>
    </source>
</evidence>
<keyword evidence="5" id="KW-1185">Reference proteome</keyword>
<dbReference type="RefSeq" id="WP_111389952.1">
    <property type="nucleotide sequence ID" value="NZ_QEPN01000003.1"/>
</dbReference>
<feature type="signal peptide" evidence="1">
    <location>
        <begin position="1"/>
        <end position="21"/>
    </location>
</feature>
<comment type="caution">
    <text evidence="2">The sequence shown here is derived from an EMBL/GenBank/DDBJ whole genome shotgun (WGS) entry which is preliminary data.</text>
</comment>
<keyword evidence="1" id="KW-0732">Signal</keyword>
<evidence type="ECO:0000256" key="1">
    <source>
        <dbReference type="SAM" id="SignalP"/>
    </source>
</evidence>
<dbReference type="Proteomes" id="UP000253950">
    <property type="component" value="Unassembled WGS sequence"/>
</dbReference>
<organism evidence="2 4">
    <name type="scientific">Haemophilus sputorum</name>
    <dbReference type="NCBI Taxonomy" id="1078480"/>
    <lineage>
        <taxon>Bacteria</taxon>
        <taxon>Pseudomonadati</taxon>
        <taxon>Pseudomonadota</taxon>
        <taxon>Gammaproteobacteria</taxon>
        <taxon>Pasteurellales</taxon>
        <taxon>Pasteurellaceae</taxon>
        <taxon>Haemophilus</taxon>
    </lineage>
</organism>
<reference evidence="4 5" key="1">
    <citation type="submission" date="2018-05" db="EMBL/GenBank/DDBJ databases">
        <title>Draft Genome Sequences for a Diverse set of 7 Haemophilus Species.</title>
        <authorList>
            <person name="Nichols M."/>
            <person name="Topaz N."/>
            <person name="Wang X."/>
            <person name="Wang X."/>
            <person name="Boxrud D."/>
        </authorList>
    </citation>
    <scope>NUCLEOTIDE SEQUENCE [LARGE SCALE GENOMIC DNA]</scope>
    <source>
        <strain evidence="2 4">C2002001239</strain>
        <strain evidence="3 5">C2015005473</strain>
    </source>
</reference>
<dbReference type="EMBL" id="QEQG01000008">
    <property type="protein sequence ID" value="RDF10560.1"/>
    <property type="molecule type" value="Genomic_DNA"/>
</dbReference>
<dbReference type="EMBL" id="QEPN01000003">
    <property type="protein sequence ID" value="RDE72579.1"/>
    <property type="molecule type" value="Genomic_DNA"/>
</dbReference>
<sequence>MKKYLKWLPLILLLAGKTTFADEGYSILQVSELTAEEKEFVQEASDNGELDGFVVKTTQGLFAFHSSTNLKAAGVLINAKPNQCVKVTPNLDLYEKDALIYGVTSAKIVNCKTKR</sequence>
<evidence type="ECO:0000313" key="2">
    <source>
        <dbReference type="EMBL" id="RDE72579.1"/>
    </source>
</evidence>
<gene>
    <name evidence="3" type="ORF">DPV84_07750</name>
    <name evidence="2" type="ORF">DPV93_04645</name>
</gene>
<name>A0A369YCQ6_9PAST</name>